<name>A0A0S4XP59_9BACT</name>
<protein>
    <recommendedName>
        <fullName evidence="3">DUF898 domain-containing protein</fullName>
    </recommendedName>
</protein>
<organism evidence="2">
    <name type="scientific">Sulfurovum sp. enrichment culture clone C5</name>
    <dbReference type="NCBI Taxonomy" id="497650"/>
    <lineage>
        <taxon>Bacteria</taxon>
        <taxon>Pseudomonadati</taxon>
        <taxon>Campylobacterota</taxon>
        <taxon>Epsilonproteobacteria</taxon>
        <taxon>Campylobacterales</taxon>
        <taxon>Sulfurovaceae</taxon>
        <taxon>Sulfurovum</taxon>
        <taxon>environmental samples</taxon>
    </lineage>
</organism>
<dbReference type="EMBL" id="FAXN01000063">
    <property type="protein sequence ID" value="CUV66114.1"/>
    <property type="molecule type" value="Genomic_DNA"/>
</dbReference>
<evidence type="ECO:0000256" key="1">
    <source>
        <dbReference type="SAM" id="Phobius"/>
    </source>
</evidence>
<keyword evidence="1" id="KW-0812">Transmembrane</keyword>
<sequence>MSVEENEKALIFHGSGREYFKIWIVNIVLTVITFGIYSAWAKVRTNKYFYGNTFFGSDSFDYHADPKKILIGRIIVFAFYALFVIFNDYLLNHTVAGIILFIFFILLPWLIKQSVRFKLKYTSFRTVHFSYHATTWQFYKFFILHGLLLIVTFGISYPFSFNSFKKLLINHTSYGESKLTYSGDAGSVYGIAIISSLLSMIVVLLVVLLGMIIFSILSQYLPLSEYMTALTNVGKNPKAAPPPKAFIFASVFIIYFFFIVYIIINKGFWEAKITNYIWDNTKLSDGLCNFKSKLSALGLIWIYISNFILILITFGLYMPWAKVRIAKYKVKKFFISCQNIDNFKGTFDDKQNALGEETADFFDIDIGL</sequence>
<accession>A0A0S4XP59</accession>
<dbReference type="Pfam" id="PF05987">
    <property type="entry name" value="DUF898"/>
    <property type="match status" value="1"/>
</dbReference>
<reference evidence="2" key="1">
    <citation type="submission" date="2015-11" db="EMBL/GenBank/DDBJ databases">
        <authorList>
            <person name="Zhang Y."/>
            <person name="Guo Z."/>
        </authorList>
    </citation>
    <scope>NUCLEOTIDE SEQUENCE</scope>
    <source>
        <strain evidence="2">BN30871</strain>
    </source>
</reference>
<dbReference type="AlphaFoldDB" id="A0A0S4XP59"/>
<feature type="transmembrane region" description="Helical" evidence="1">
    <location>
        <begin position="20"/>
        <end position="40"/>
    </location>
</feature>
<feature type="transmembrane region" description="Helical" evidence="1">
    <location>
        <begin position="188"/>
        <end position="217"/>
    </location>
</feature>
<feature type="transmembrane region" description="Helical" evidence="1">
    <location>
        <begin position="93"/>
        <end position="111"/>
    </location>
</feature>
<dbReference type="InterPro" id="IPR010295">
    <property type="entry name" value="DUF898"/>
</dbReference>
<evidence type="ECO:0000313" key="2">
    <source>
        <dbReference type="EMBL" id="CUV66114.1"/>
    </source>
</evidence>
<gene>
    <name evidence="2" type="ORF">BN3087_600011</name>
</gene>
<keyword evidence="1" id="KW-1133">Transmembrane helix</keyword>
<keyword evidence="1" id="KW-0472">Membrane</keyword>
<feature type="transmembrane region" description="Helical" evidence="1">
    <location>
        <begin position="245"/>
        <end position="264"/>
    </location>
</feature>
<feature type="transmembrane region" description="Helical" evidence="1">
    <location>
        <begin position="70"/>
        <end position="87"/>
    </location>
</feature>
<feature type="transmembrane region" description="Helical" evidence="1">
    <location>
        <begin position="300"/>
        <end position="321"/>
    </location>
</feature>
<proteinExistence type="predicted"/>
<evidence type="ECO:0008006" key="3">
    <source>
        <dbReference type="Google" id="ProtNLM"/>
    </source>
</evidence>
<feature type="transmembrane region" description="Helical" evidence="1">
    <location>
        <begin position="138"/>
        <end position="159"/>
    </location>
</feature>